<name>A0ABX1PEC8_9CYAN</name>
<feature type="transmembrane region" description="Helical" evidence="2">
    <location>
        <begin position="37"/>
        <end position="59"/>
    </location>
</feature>
<evidence type="ECO:0000256" key="1">
    <source>
        <dbReference type="SAM" id="Coils"/>
    </source>
</evidence>
<reference evidence="3 4" key="1">
    <citation type="submission" date="2018-06" db="EMBL/GenBank/DDBJ databases">
        <title>Comparative genomics of Brasilonema spp. strains.</title>
        <authorList>
            <person name="Alvarenga D.O."/>
            <person name="Fiore M.F."/>
            <person name="Varani A.M."/>
        </authorList>
    </citation>
    <scope>NUCLEOTIDE SEQUENCE [LARGE SCALE GENOMIC DNA]</scope>
    <source>
        <strain evidence="3 4">SPC951</strain>
    </source>
</reference>
<dbReference type="Proteomes" id="UP000718564">
    <property type="component" value="Unassembled WGS sequence"/>
</dbReference>
<comment type="caution">
    <text evidence="3">The sequence shown here is derived from an EMBL/GenBank/DDBJ whole genome shotgun (WGS) entry which is preliminary data.</text>
</comment>
<accession>A0ABX1PEC8</accession>
<keyword evidence="2" id="KW-0472">Membrane</keyword>
<keyword evidence="2" id="KW-0812">Transmembrane</keyword>
<keyword evidence="4" id="KW-1185">Reference proteome</keyword>
<keyword evidence="1" id="KW-0175">Coiled coil</keyword>
<keyword evidence="2" id="KW-1133">Transmembrane helix</keyword>
<sequence length="254" mass="28252">MTLSDDFDFIEDTEFATTSSSYPVAFGITLTPKVSGIILGVLGLAGAAYMLMNFVMPAWDNFQQQQTKQNELQQSIEQKKTYIKQIDKVQQEQALAKQQQIQVLALFANEKTLDTLLLDLNRLVESTNTQVSADAVQAKLKKYVPTGKAEPITDGSFGQLVNGKLKRSSINIEIIGTYEQTQLIFRNIERLQPLLIVRDYRSSSLTPEPTTQQDKVMVGSVEPTVISTSFQLQALMPLSQEEIAAVKAVQSKTK</sequence>
<dbReference type="RefSeq" id="WP_169157434.1">
    <property type="nucleotide sequence ID" value="NZ_CAWPJE010000232.1"/>
</dbReference>
<gene>
    <name evidence="3" type="ORF">DP116_23335</name>
</gene>
<proteinExistence type="predicted"/>
<evidence type="ECO:0000313" key="3">
    <source>
        <dbReference type="EMBL" id="NMG22226.1"/>
    </source>
</evidence>
<evidence type="ECO:0000256" key="2">
    <source>
        <dbReference type="SAM" id="Phobius"/>
    </source>
</evidence>
<dbReference type="EMBL" id="QMEB01000233">
    <property type="protein sequence ID" value="NMG22226.1"/>
    <property type="molecule type" value="Genomic_DNA"/>
</dbReference>
<feature type="coiled-coil region" evidence="1">
    <location>
        <begin position="72"/>
        <end position="99"/>
    </location>
</feature>
<organism evidence="3 4">
    <name type="scientific">Brasilonema bromeliae SPC951</name>
    <dbReference type="NCBI Taxonomy" id="385972"/>
    <lineage>
        <taxon>Bacteria</taxon>
        <taxon>Bacillati</taxon>
        <taxon>Cyanobacteriota</taxon>
        <taxon>Cyanophyceae</taxon>
        <taxon>Nostocales</taxon>
        <taxon>Scytonemataceae</taxon>
        <taxon>Brasilonema</taxon>
        <taxon>Bromeliae group (in: Brasilonema)</taxon>
    </lineage>
</organism>
<protein>
    <submittedName>
        <fullName evidence="3">Pilus assembly protein PilO</fullName>
    </submittedName>
</protein>
<evidence type="ECO:0000313" key="4">
    <source>
        <dbReference type="Proteomes" id="UP000718564"/>
    </source>
</evidence>